<dbReference type="EMBL" id="FMJD01000002">
    <property type="protein sequence ID" value="SCM71575.1"/>
    <property type="molecule type" value="Genomic_DNA"/>
</dbReference>
<dbReference type="RefSeq" id="WP_288199071.1">
    <property type="nucleotide sequence ID" value="NZ_LT608334.1"/>
</dbReference>
<reference evidence="1" key="1">
    <citation type="submission" date="2016-08" db="EMBL/GenBank/DDBJ databases">
        <authorList>
            <person name="Seilhamer J.J."/>
        </authorList>
    </citation>
    <scope>NUCLEOTIDE SEQUENCE</scope>
    <source>
        <strain evidence="1">86</strain>
    </source>
</reference>
<name>A0A212L200_9HYPH</name>
<evidence type="ECO:0000313" key="1">
    <source>
        <dbReference type="EMBL" id="SCM71575.1"/>
    </source>
</evidence>
<accession>A0A212L200</accession>
<protein>
    <submittedName>
        <fullName evidence="1">Uncharacterized protein</fullName>
    </submittedName>
</protein>
<proteinExistence type="predicted"/>
<gene>
    <name evidence="1" type="ORF">KL86PLE_100270</name>
</gene>
<dbReference type="AlphaFoldDB" id="A0A212L200"/>
<organism evidence="1">
    <name type="scientific">uncultured Pleomorphomonas sp</name>
    <dbReference type="NCBI Taxonomy" id="442121"/>
    <lineage>
        <taxon>Bacteria</taxon>
        <taxon>Pseudomonadati</taxon>
        <taxon>Pseudomonadota</taxon>
        <taxon>Alphaproteobacteria</taxon>
        <taxon>Hyphomicrobiales</taxon>
        <taxon>Pleomorphomonadaceae</taxon>
        <taxon>Pleomorphomonas</taxon>
        <taxon>environmental samples</taxon>
    </lineage>
</organism>
<sequence length="118" mass="13415">MAETFTCPRAIEDGHDSPVFAHGGQAHWREDGTCSYCGSMSSDAFFKAIDAGEEIIPTDKSYKAYVGAAHRKFYFQHLSEAEKVRFVEYLNARRINIGYPGHFYVRPYFVCFPEKSEG</sequence>